<evidence type="ECO:0000313" key="4">
    <source>
        <dbReference type="Proteomes" id="UP000503447"/>
    </source>
</evidence>
<sequence length="353" mass="37607">MTRVPLLALAVLALGFVATAPADPPRPGAPAVAPAPAGAEPKYINDDEMYEQFFDKLEELAKEKKPLAHVDLIAKLQPRPAGVTPAKPAAKALSPEEVYRAAVASVFVVGSVHPDKDGNWQTGTYATAWVVAADGVLVTNWHVFEDLKNGEVFGAADRNGTAYPLTDFLGGDKTADVAVFRIAAKGLTPLPVAPGHAEIGSWVGLISHPGDLFYVYTQGAVTRYSTNKNEDDKVEKWMGVTAEFASGSSGSPLLNKYGAVVGMAALTLSLDANDDPKKPVRRTRPLAPRRPSRGDDKKNEKPKGKAPEVPGDKPKVKDPEKPDMKPEIGKGSPQQMVVKMAVPGPIVLKWIGK</sequence>
<feature type="compositionally biased region" description="Basic and acidic residues" evidence="1">
    <location>
        <begin position="292"/>
        <end position="328"/>
    </location>
</feature>
<dbReference type="SUPFAM" id="SSF50494">
    <property type="entry name" value="Trypsin-like serine proteases"/>
    <property type="match status" value="1"/>
</dbReference>
<evidence type="ECO:0008006" key="5">
    <source>
        <dbReference type="Google" id="ProtNLM"/>
    </source>
</evidence>
<keyword evidence="4" id="KW-1185">Reference proteome</keyword>
<proteinExistence type="predicted"/>
<dbReference type="EMBL" id="CP053452">
    <property type="protein sequence ID" value="QJW95229.1"/>
    <property type="molecule type" value="Genomic_DNA"/>
</dbReference>
<dbReference type="PRINTS" id="PR00834">
    <property type="entry name" value="PROTEASES2C"/>
</dbReference>
<dbReference type="RefSeq" id="WP_171471055.1">
    <property type="nucleotide sequence ID" value="NZ_CP053452.2"/>
</dbReference>
<accession>A0A6M5YM87</accession>
<protein>
    <recommendedName>
        <fullName evidence="5">Serine protease</fullName>
    </recommendedName>
</protein>
<dbReference type="Pfam" id="PF13365">
    <property type="entry name" value="Trypsin_2"/>
    <property type="match status" value="1"/>
</dbReference>
<gene>
    <name evidence="3" type="ORF">FTUN_2771</name>
</gene>
<dbReference type="GO" id="GO:0006508">
    <property type="term" value="P:proteolysis"/>
    <property type="evidence" value="ECO:0007669"/>
    <property type="project" value="InterPro"/>
</dbReference>
<dbReference type="InterPro" id="IPR009003">
    <property type="entry name" value="Peptidase_S1_PA"/>
</dbReference>
<reference evidence="4" key="1">
    <citation type="submission" date="2020-05" db="EMBL/GenBank/DDBJ databases">
        <title>Frigoriglobus tundricola gen. nov., sp. nov., a psychrotolerant cellulolytic planctomycete of the family Gemmataceae with two divergent copies of 16S rRNA gene.</title>
        <authorList>
            <person name="Kulichevskaya I.S."/>
            <person name="Ivanova A.A."/>
            <person name="Naumoff D.G."/>
            <person name="Beletsky A.V."/>
            <person name="Rijpstra W.I.C."/>
            <person name="Sinninghe Damste J.S."/>
            <person name="Mardanov A.V."/>
            <person name="Ravin N.V."/>
            <person name="Dedysh S.N."/>
        </authorList>
    </citation>
    <scope>NUCLEOTIDE SEQUENCE [LARGE SCALE GENOMIC DNA]</scope>
    <source>
        <strain evidence="4">PL17</strain>
    </source>
</reference>
<keyword evidence="2" id="KW-0732">Signal</keyword>
<dbReference type="GO" id="GO:0004252">
    <property type="term" value="F:serine-type endopeptidase activity"/>
    <property type="evidence" value="ECO:0007669"/>
    <property type="project" value="InterPro"/>
</dbReference>
<evidence type="ECO:0000313" key="3">
    <source>
        <dbReference type="EMBL" id="QJW95229.1"/>
    </source>
</evidence>
<feature type="signal peptide" evidence="2">
    <location>
        <begin position="1"/>
        <end position="22"/>
    </location>
</feature>
<dbReference type="Proteomes" id="UP000503447">
    <property type="component" value="Chromosome"/>
</dbReference>
<feature type="region of interest" description="Disordered" evidence="1">
    <location>
        <begin position="271"/>
        <end position="337"/>
    </location>
</feature>
<name>A0A6M5YM87_9BACT</name>
<dbReference type="KEGG" id="ftj:FTUN_2771"/>
<dbReference type="AlphaFoldDB" id="A0A6M5YM87"/>
<evidence type="ECO:0000256" key="1">
    <source>
        <dbReference type="SAM" id="MobiDB-lite"/>
    </source>
</evidence>
<organism evidence="3 4">
    <name type="scientific">Frigoriglobus tundricola</name>
    <dbReference type="NCBI Taxonomy" id="2774151"/>
    <lineage>
        <taxon>Bacteria</taxon>
        <taxon>Pseudomonadati</taxon>
        <taxon>Planctomycetota</taxon>
        <taxon>Planctomycetia</taxon>
        <taxon>Gemmatales</taxon>
        <taxon>Gemmataceae</taxon>
        <taxon>Frigoriglobus</taxon>
    </lineage>
</organism>
<evidence type="ECO:0000256" key="2">
    <source>
        <dbReference type="SAM" id="SignalP"/>
    </source>
</evidence>
<dbReference type="Gene3D" id="2.40.10.10">
    <property type="entry name" value="Trypsin-like serine proteases"/>
    <property type="match status" value="2"/>
</dbReference>
<feature type="chain" id="PRO_5026652276" description="Serine protease" evidence="2">
    <location>
        <begin position="23"/>
        <end position="353"/>
    </location>
</feature>
<dbReference type="InterPro" id="IPR001940">
    <property type="entry name" value="Peptidase_S1C"/>
</dbReference>
<dbReference type="InterPro" id="IPR043504">
    <property type="entry name" value="Peptidase_S1_PA_chymotrypsin"/>
</dbReference>